<evidence type="ECO:0000256" key="1">
    <source>
        <dbReference type="ARBA" id="ARBA00022485"/>
    </source>
</evidence>
<name>A0A9X3F6E6_9BACT</name>
<organism evidence="8 9">
    <name type="scientific">Draconibacterium aestuarii</name>
    <dbReference type="NCBI Taxonomy" id="2998507"/>
    <lineage>
        <taxon>Bacteria</taxon>
        <taxon>Pseudomonadati</taxon>
        <taxon>Bacteroidota</taxon>
        <taxon>Bacteroidia</taxon>
        <taxon>Marinilabiliales</taxon>
        <taxon>Prolixibacteraceae</taxon>
        <taxon>Draconibacterium</taxon>
    </lineage>
</organism>
<reference evidence="8" key="1">
    <citation type="submission" date="2022-11" db="EMBL/GenBank/DDBJ databases">
        <title>Marilongibacter aestuarii gen. nov., sp. nov., isolated from tidal flat sediment.</title>
        <authorList>
            <person name="Jiayan W."/>
        </authorList>
    </citation>
    <scope>NUCLEOTIDE SEQUENCE</scope>
    <source>
        <strain evidence="8">Z1-6</strain>
    </source>
</reference>
<dbReference type="AlphaFoldDB" id="A0A9X3F6E6"/>
<evidence type="ECO:0000256" key="4">
    <source>
        <dbReference type="ARBA" id="ARBA00023004"/>
    </source>
</evidence>
<protein>
    <submittedName>
        <fullName evidence="8">4Fe-4S dicluster domain-containing protein</fullName>
    </submittedName>
</protein>
<proteinExistence type="predicted"/>
<evidence type="ECO:0000256" key="3">
    <source>
        <dbReference type="ARBA" id="ARBA00023002"/>
    </source>
</evidence>
<dbReference type="GO" id="GO:0046872">
    <property type="term" value="F:metal ion binding"/>
    <property type="evidence" value="ECO:0007669"/>
    <property type="project" value="UniProtKB-KW"/>
</dbReference>
<keyword evidence="9" id="KW-1185">Reference proteome</keyword>
<dbReference type="Proteomes" id="UP001145087">
    <property type="component" value="Unassembled WGS sequence"/>
</dbReference>
<evidence type="ECO:0000256" key="2">
    <source>
        <dbReference type="ARBA" id="ARBA00022723"/>
    </source>
</evidence>
<feature type="transmembrane region" description="Helical" evidence="6">
    <location>
        <begin position="157"/>
        <end position="182"/>
    </location>
</feature>
<accession>A0A9X3F6E6</accession>
<dbReference type="PANTHER" id="PTHR43255:SF1">
    <property type="entry name" value="IRON-SULFUR-BINDING OXIDOREDUCTASE FADF-RELATED"/>
    <property type="match status" value="1"/>
</dbReference>
<dbReference type="EMBL" id="JAPOHD010000027">
    <property type="protein sequence ID" value="MCY1721105.1"/>
    <property type="molecule type" value="Genomic_DNA"/>
</dbReference>
<evidence type="ECO:0000256" key="6">
    <source>
        <dbReference type="SAM" id="Phobius"/>
    </source>
</evidence>
<dbReference type="InterPro" id="IPR009051">
    <property type="entry name" value="Helical_ferredxn"/>
</dbReference>
<keyword evidence="1" id="KW-0004">4Fe-4S</keyword>
<dbReference type="GO" id="GO:0005886">
    <property type="term" value="C:plasma membrane"/>
    <property type="evidence" value="ECO:0007669"/>
    <property type="project" value="TreeGrafter"/>
</dbReference>
<comment type="caution">
    <text evidence="8">The sequence shown here is derived from an EMBL/GenBank/DDBJ whole genome shotgun (WGS) entry which is preliminary data.</text>
</comment>
<dbReference type="SUPFAM" id="SSF46548">
    <property type="entry name" value="alpha-helical ferredoxin"/>
    <property type="match status" value="1"/>
</dbReference>
<sequence>MSQRINPELKKELLKFGAKDWNDCYHCGNCTATCQLTEREILFPRKAIRQAQMGLTESLASNADPWLCYYCGDCSDTCPRDANPGEIMMTLRRYLTSVYDWTGFSGMLYKSAKAHIVVMLVLFLSVVAAFLIFGGPMITELTSDGGVRLNTFAPAEIIAGIDHIVLLTLSFFLLTNMINMYYKVVLKDKTVHIPWYLYFTEIGEALLNFGTQLRFSKCNKSRMYWFGHWFLMIGYVTMFVLIIFFLSWFQTDNINVWYHPQRLIGYIITAGFLFGTIFFMIGRIRKKKQIFKHSHHSDWIFVVLLFLVAFSGILIHIFRINGLPFATYYTYVAHLAFEIPMVVTFVAFSKWSHLAYRPLAIYFSNMKKKTRELQLKSKLSVSY</sequence>
<dbReference type="InterPro" id="IPR017896">
    <property type="entry name" value="4Fe4S_Fe-S-bd"/>
</dbReference>
<dbReference type="PANTHER" id="PTHR43255">
    <property type="entry name" value="IRON-SULFUR-BINDING OXIDOREDUCTASE FADF-RELATED-RELATED"/>
    <property type="match status" value="1"/>
</dbReference>
<evidence type="ECO:0000313" key="8">
    <source>
        <dbReference type="EMBL" id="MCY1721105.1"/>
    </source>
</evidence>
<dbReference type="RefSeq" id="WP_343333439.1">
    <property type="nucleotide sequence ID" value="NZ_JAPOHD010000027.1"/>
</dbReference>
<dbReference type="PROSITE" id="PS51379">
    <property type="entry name" value="4FE4S_FER_2"/>
    <property type="match status" value="1"/>
</dbReference>
<feature type="transmembrane region" description="Helical" evidence="6">
    <location>
        <begin position="301"/>
        <end position="322"/>
    </location>
</feature>
<feature type="transmembrane region" description="Helical" evidence="6">
    <location>
        <begin position="229"/>
        <end position="251"/>
    </location>
</feature>
<dbReference type="Pfam" id="PF13183">
    <property type="entry name" value="Fer4_8"/>
    <property type="match status" value="1"/>
</dbReference>
<evidence type="ECO:0000259" key="7">
    <source>
        <dbReference type="PROSITE" id="PS51379"/>
    </source>
</evidence>
<keyword evidence="2" id="KW-0479">Metal-binding</keyword>
<keyword evidence="3" id="KW-0560">Oxidoreductase</keyword>
<keyword evidence="6" id="KW-0812">Transmembrane</keyword>
<evidence type="ECO:0000256" key="5">
    <source>
        <dbReference type="ARBA" id="ARBA00023014"/>
    </source>
</evidence>
<dbReference type="Gene3D" id="1.20.950.20">
    <property type="entry name" value="Transmembrane di-heme cytochromes, Chain C"/>
    <property type="match status" value="1"/>
</dbReference>
<dbReference type="GO" id="GO:0016491">
    <property type="term" value="F:oxidoreductase activity"/>
    <property type="evidence" value="ECO:0007669"/>
    <property type="project" value="UniProtKB-KW"/>
</dbReference>
<keyword evidence="6" id="KW-0472">Membrane</keyword>
<dbReference type="InterPro" id="IPR017900">
    <property type="entry name" value="4Fe4S_Fe_S_CS"/>
</dbReference>
<dbReference type="InterPro" id="IPR051460">
    <property type="entry name" value="HdrC_iron-sulfur_subunit"/>
</dbReference>
<dbReference type="Gene3D" id="1.10.1060.10">
    <property type="entry name" value="Alpha-helical ferredoxin"/>
    <property type="match status" value="1"/>
</dbReference>
<feature type="domain" description="4Fe-4S ferredoxin-type" evidence="7">
    <location>
        <begin position="59"/>
        <end position="82"/>
    </location>
</feature>
<evidence type="ECO:0000313" key="9">
    <source>
        <dbReference type="Proteomes" id="UP001145087"/>
    </source>
</evidence>
<dbReference type="GO" id="GO:0051539">
    <property type="term" value="F:4 iron, 4 sulfur cluster binding"/>
    <property type="evidence" value="ECO:0007669"/>
    <property type="project" value="UniProtKB-KW"/>
</dbReference>
<dbReference type="PROSITE" id="PS00198">
    <property type="entry name" value="4FE4S_FER_1"/>
    <property type="match status" value="1"/>
</dbReference>
<keyword evidence="4" id="KW-0408">Iron</keyword>
<feature type="transmembrane region" description="Helical" evidence="6">
    <location>
        <begin position="263"/>
        <end position="281"/>
    </location>
</feature>
<feature type="transmembrane region" description="Helical" evidence="6">
    <location>
        <begin position="116"/>
        <end position="137"/>
    </location>
</feature>
<feature type="transmembrane region" description="Helical" evidence="6">
    <location>
        <begin position="328"/>
        <end position="348"/>
    </location>
</feature>
<dbReference type="SUPFAM" id="SSF103501">
    <property type="entry name" value="Respiratory nitrate reductase 1 gamma chain"/>
    <property type="match status" value="1"/>
</dbReference>
<dbReference type="InterPro" id="IPR036197">
    <property type="entry name" value="NarG-like_sf"/>
</dbReference>
<keyword evidence="5" id="KW-0411">Iron-sulfur</keyword>
<keyword evidence="6" id="KW-1133">Transmembrane helix</keyword>
<gene>
    <name evidence="8" type="ORF">OU798_12175</name>
</gene>